<organism evidence="13 14">
    <name type="scientific">Tissierella carlieri</name>
    <dbReference type="NCBI Taxonomy" id="689904"/>
    <lineage>
        <taxon>Bacteria</taxon>
        <taxon>Bacillati</taxon>
        <taxon>Bacillota</taxon>
        <taxon>Tissierellia</taxon>
        <taxon>Tissierellales</taxon>
        <taxon>Tissierellaceae</taxon>
        <taxon>Tissierella</taxon>
    </lineage>
</organism>
<evidence type="ECO:0000256" key="4">
    <source>
        <dbReference type="ARBA" id="ARBA00022730"/>
    </source>
</evidence>
<keyword evidence="6 10" id="KW-0378">Hydrolase</keyword>
<dbReference type="Gene3D" id="2.40.50.140">
    <property type="entry name" value="Nucleic acid-binding proteins"/>
    <property type="match status" value="1"/>
</dbReference>
<feature type="domain" description="EngC GTPase" evidence="11">
    <location>
        <begin position="73"/>
        <end position="219"/>
    </location>
</feature>
<dbReference type="PROSITE" id="PS51721">
    <property type="entry name" value="G_CP"/>
    <property type="match status" value="1"/>
</dbReference>
<feature type="binding site" evidence="10">
    <location>
        <position position="246"/>
    </location>
    <ligand>
        <name>Zn(2+)</name>
        <dbReference type="ChEBI" id="CHEBI:29105"/>
    </ligand>
</feature>
<dbReference type="InterPro" id="IPR030378">
    <property type="entry name" value="G_CP_dom"/>
</dbReference>
<evidence type="ECO:0000256" key="3">
    <source>
        <dbReference type="ARBA" id="ARBA00022723"/>
    </source>
</evidence>
<comment type="subunit">
    <text evidence="10">Monomer. Associates with 30S ribosomal subunit, binds 16S rRNA.</text>
</comment>
<dbReference type="Gene3D" id="1.10.40.50">
    <property type="entry name" value="Probable gtpase engc, domain 3"/>
    <property type="match status" value="1"/>
</dbReference>
<keyword evidence="1 10" id="KW-0963">Cytoplasm</keyword>
<dbReference type="CDD" id="cd04466">
    <property type="entry name" value="S1_YloQ_GTPase"/>
    <property type="match status" value="1"/>
</dbReference>
<dbReference type="Pfam" id="PF03193">
    <property type="entry name" value="RsgA_GTPase"/>
    <property type="match status" value="1"/>
</dbReference>
<dbReference type="InterPro" id="IPR010914">
    <property type="entry name" value="RsgA_GTPase_dom"/>
</dbReference>
<dbReference type="PROSITE" id="PS50936">
    <property type="entry name" value="ENGC_GTPASE"/>
    <property type="match status" value="1"/>
</dbReference>
<comment type="function">
    <text evidence="10">One of several proteins that assist in the late maturation steps of the functional core of the 30S ribosomal subunit. Helps release RbfA from mature subunits. May play a role in the assembly of ribosomal proteins into the subunit. Circularly permuted GTPase that catalyzes slow GTP hydrolysis, GTPase activity is stimulated by the 30S ribosomal subunit.</text>
</comment>
<evidence type="ECO:0000313" key="14">
    <source>
        <dbReference type="Proteomes" id="UP001524478"/>
    </source>
</evidence>
<feature type="binding site" evidence="10">
    <location>
        <begin position="163"/>
        <end position="171"/>
    </location>
    <ligand>
        <name>GTP</name>
        <dbReference type="ChEBI" id="CHEBI:37565"/>
    </ligand>
</feature>
<dbReference type="InterPro" id="IPR004881">
    <property type="entry name" value="Ribosome_biogen_GTPase_RsgA"/>
</dbReference>
<dbReference type="SUPFAM" id="SSF50249">
    <property type="entry name" value="Nucleic acid-binding proteins"/>
    <property type="match status" value="1"/>
</dbReference>
<proteinExistence type="inferred from homology"/>
<comment type="similarity">
    <text evidence="10">Belongs to the TRAFAC class YlqF/YawG GTPase family. RsgA subfamily.</text>
</comment>
<keyword evidence="3 10" id="KW-0479">Metal-binding</keyword>
<dbReference type="HAMAP" id="MF_01820">
    <property type="entry name" value="GTPase_RsgA"/>
    <property type="match status" value="1"/>
</dbReference>
<accession>A0ABT1S680</accession>
<feature type="domain" description="CP-type G" evidence="12">
    <location>
        <begin position="64"/>
        <end position="221"/>
    </location>
</feature>
<feature type="binding site" evidence="10">
    <location>
        <position position="253"/>
    </location>
    <ligand>
        <name>Zn(2+)</name>
        <dbReference type="ChEBI" id="CHEBI:29105"/>
    </ligand>
</feature>
<dbReference type="InterPro" id="IPR031944">
    <property type="entry name" value="RsgA_N"/>
</dbReference>
<evidence type="ECO:0000256" key="10">
    <source>
        <dbReference type="HAMAP-Rule" id="MF_01820"/>
    </source>
</evidence>
<comment type="caution">
    <text evidence="13">The sequence shown here is derived from an EMBL/GenBank/DDBJ whole genome shotgun (WGS) entry which is preliminary data.</text>
</comment>
<dbReference type="CDD" id="cd01854">
    <property type="entry name" value="YjeQ_EngC"/>
    <property type="match status" value="1"/>
</dbReference>
<protein>
    <recommendedName>
        <fullName evidence="10">Small ribosomal subunit biogenesis GTPase RsgA</fullName>
        <ecNumber evidence="10">3.6.1.-</ecNumber>
    </recommendedName>
</protein>
<dbReference type="SUPFAM" id="SSF52540">
    <property type="entry name" value="P-loop containing nucleoside triphosphate hydrolases"/>
    <property type="match status" value="1"/>
</dbReference>
<keyword evidence="14" id="KW-1185">Reference proteome</keyword>
<dbReference type="PANTHER" id="PTHR32120:SF11">
    <property type="entry name" value="SMALL RIBOSOMAL SUBUNIT BIOGENESIS GTPASE RSGA 1, MITOCHONDRIAL-RELATED"/>
    <property type="match status" value="1"/>
</dbReference>
<keyword evidence="5 10" id="KW-0547">Nucleotide-binding</keyword>
<evidence type="ECO:0000256" key="2">
    <source>
        <dbReference type="ARBA" id="ARBA00022517"/>
    </source>
</evidence>
<keyword evidence="9 10" id="KW-0342">GTP-binding</keyword>
<dbReference type="RefSeq" id="WP_256310260.1">
    <property type="nucleotide sequence ID" value="NZ_JANGAC010000001.1"/>
</dbReference>
<feature type="binding site" evidence="10">
    <location>
        <begin position="113"/>
        <end position="116"/>
    </location>
    <ligand>
        <name>GTP</name>
        <dbReference type="ChEBI" id="CHEBI:37565"/>
    </ligand>
</feature>
<comment type="cofactor">
    <cofactor evidence="10">
        <name>Zn(2+)</name>
        <dbReference type="ChEBI" id="CHEBI:29105"/>
    </cofactor>
    <text evidence="10">Binds 1 zinc ion per subunit.</text>
</comment>
<dbReference type="EMBL" id="JANGAC010000001">
    <property type="protein sequence ID" value="MCQ4921840.1"/>
    <property type="molecule type" value="Genomic_DNA"/>
</dbReference>
<dbReference type="PANTHER" id="PTHR32120">
    <property type="entry name" value="SMALL RIBOSOMAL SUBUNIT BIOGENESIS GTPASE RSGA"/>
    <property type="match status" value="1"/>
</dbReference>
<keyword evidence="7 10" id="KW-0862">Zinc</keyword>
<feature type="binding site" evidence="10">
    <location>
        <position position="251"/>
    </location>
    <ligand>
        <name>Zn(2+)</name>
        <dbReference type="ChEBI" id="CHEBI:29105"/>
    </ligand>
</feature>
<dbReference type="InterPro" id="IPR027417">
    <property type="entry name" value="P-loop_NTPase"/>
</dbReference>
<name>A0ABT1S680_9FIRM</name>
<dbReference type="NCBIfam" id="TIGR00157">
    <property type="entry name" value="ribosome small subunit-dependent GTPase A"/>
    <property type="match status" value="1"/>
</dbReference>
<dbReference type="Gene3D" id="3.40.50.300">
    <property type="entry name" value="P-loop containing nucleotide triphosphate hydrolases"/>
    <property type="match status" value="1"/>
</dbReference>
<evidence type="ECO:0000256" key="8">
    <source>
        <dbReference type="ARBA" id="ARBA00022884"/>
    </source>
</evidence>
<evidence type="ECO:0000259" key="11">
    <source>
        <dbReference type="PROSITE" id="PS50936"/>
    </source>
</evidence>
<comment type="subcellular location">
    <subcellularLocation>
        <location evidence="10">Cytoplasm</location>
    </subcellularLocation>
</comment>
<evidence type="ECO:0000256" key="9">
    <source>
        <dbReference type="ARBA" id="ARBA00023134"/>
    </source>
</evidence>
<dbReference type="InterPro" id="IPR012340">
    <property type="entry name" value="NA-bd_OB-fold"/>
</dbReference>
<evidence type="ECO:0000256" key="6">
    <source>
        <dbReference type="ARBA" id="ARBA00022801"/>
    </source>
</evidence>
<dbReference type="Pfam" id="PF16745">
    <property type="entry name" value="RsgA_N"/>
    <property type="match status" value="1"/>
</dbReference>
<evidence type="ECO:0000259" key="12">
    <source>
        <dbReference type="PROSITE" id="PS51721"/>
    </source>
</evidence>
<dbReference type="Proteomes" id="UP001524478">
    <property type="component" value="Unassembled WGS sequence"/>
</dbReference>
<gene>
    <name evidence="10 13" type="primary">rsgA</name>
    <name evidence="13" type="ORF">NE686_01965</name>
</gene>
<feature type="binding site" evidence="10">
    <location>
        <position position="259"/>
    </location>
    <ligand>
        <name>Zn(2+)</name>
        <dbReference type="ChEBI" id="CHEBI:29105"/>
    </ligand>
</feature>
<evidence type="ECO:0000256" key="1">
    <source>
        <dbReference type="ARBA" id="ARBA00022490"/>
    </source>
</evidence>
<keyword evidence="8 10" id="KW-0694">RNA-binding</keyword>
<evidence type="ECO:0000256" key="7">
    <source>
        <dbReference type="ARBA" id="ARBA00022833"/>
    </source>
</evidence>
<keyword evidence="2 10" id="KW-0690">Ribosome biogenesis</keyword>
<keyword evidence="4 10" id="KW-0699">rRNA-binding</keyword>
<reference evidence="13 14" key="1">
    <citation type="submission" date="2022-06" db="EMBL/GenBank/DDBJ databases">
        <title>Isolation of gut microbiota from human fecal samples.</title>
        <authorList>
            <person name="Pamer E.G."/>
            <person name="Barat B."/>
            <person name="Waligurski E."/>
            <person name="Medina S."/>
            <person name="Paddock L."/>
            <person name="Mostad J."/>
        </authorList>
    </citation>
    <scope>NUCLEOTIDE SEQUENCE [LARGE SCALE GENOMIC DNA]</scope>
    <source>
        <strain evidence="13 14">DFI.7.95</strain>
    </source>
</reference>
<dbReference type="EC" id="3.6.1.-" evidence="10"/>
<sequence length="291" mass="33305">MVNGIIIKGIGGFYYVKTESGIVECRARGIFREEKLTPLVGDKVKIRISDEDNTGYIEEIYPRTSQLLRPPVANITQAIIVMSIKKPDINTWLLDRFLIMAEHEKLEIIICINKSDLMPEKALELKTIYENIGYRVINTSVVAGLGIDELKIALDNNISVFAGPSGVGKSSLLNAVNRNFKLETGDVSTKTKRGKHTTRHVELLELHDNAFVLDSPGFSSLNIDFIEEEIQLKNYFKEIYKYGENCRFISCLHGNEPDCEVKKQVEEGNIFKERYENYLFFLEEIKNIRRY</sequence>
<evidence type="ECO:0000256" key="5">
    <source>
        <dbReference type="ARBA" id="ARBA00022741"/>
    </source>
</evidence>
<evidence type="ECO:0000313" key="13">
    <source>
        <dbReference type="EMBL" id="MCQ4921840.1"/>
    </source>
</evidence>